<accession>A0AC35EWT3</accession>
<name>A0AC35EWT3_9BILA</name>
<evidence type="ECO:0000313" key="2">
    <source>
        <dbReference type="WBParaSite" id="PS1159_v2.g11495.t1"/>
    </source>
</evidence>
<dbReference type="Proteomes" id="UP000887580">
    <property type="component" value="Unplaced"/>
</dbReference>
<sequence length="106" mass="11553">MLAKNYVEVNGDVGIAVGYGDTNPSANAIAPSNLMEVQVPILTKDCVKWKQQNYKILRAGTKTERIDHGDLGEPFFYTKNDILYQMDIVHGGALKNGEAAIANADL</sequence>
<protein>
    <submittedName>
        <fullName evidence="2">Peptidase S1 domain-containing protein</fullName>
    </submittedName>
</protein>
<evidence type="ECO:0000313" key="1">
    <source>
        <dbReference type="Proteomes" id="UP000887580"/>
    </source>
</evidence>
<dbReference type="WBParaSite" id="PS1159_v2.g11495.t1">
    <property type="protein sequence ID" value="PS1159_v2.g11495.t1"/>
    <property type="gene ID" value="PS1159_v2.g11495"/>
</dbReference>
<reference evidence="2" key="1">
    <citation type="submission" date="2022-11" db="UniProtKB">
        <authorList>
            <consortium name="WormBaseParasite"/>
        </authorList>
    </citation>
    <scope>IDENTIFICATION</scope>
</reference>
<proteinExistence type="predicted"/>
<organism evidence="1 2">
    <name type="scientific">Panagrolaimus sp. PS1159</name>
    <dbReference type="NCBI Taxonomy" id="55785"/>
    <lineage>
        <taxon>Eukaryota</taxon>
        <taxon>Metazoa</taxon>
        <taxon>Ecdysozoa</taxon>
        <taxon>Nematoda</taxon>
        <taxon>Chromadorea</taxon>
        <taxon>Rhabditida</taxon>
        <taxon>Tylenchina</taxon>
        <taxon>Panagrolaimomorpha</taxon>
        <taxon>Panagrolaimoidea</taxon>
        <taxon>Panagrolaimidae</taxon>
        <taxon>Panagrolaimus</taxon>
    </lineage>
</organism>